<accession>A0ACB8SHP3</accession>
<reference evidence="1" key="2">
    <citation type="journal article" date="2022" name="New Phytol.">
        <title>Evolutionary transition to the ectomycorrhizal habit in the genomes of a hyperdiverse lineage of mushroom-forming fungi.</title>
        <authorList>
            <person name="Looney B."/>
            <person name="Miyauchi S."/>
            <person name="Morin E."/>
            <person name="Drula E."/>
            <person name="Courty P.E."/>
            <person name="Kohler A."/>
            <person name="Kuo A."/>
            <person name="LaButti K."/>
            <person name="Pangilinan J."/>
            <person name="Lipzen A."/>
            <person name="Riley R."/>
            <person name="Andreopoulos W."/>
            <person name="He G."/>
            <person name="Johnson J."/>
            <person name="Nolan M."/>
            <person name="Tritt A."/>
            <person name="Barry K.W."/>
            <person name="Grigoriev I.V."/>
            <person name="Nagy L.G."/>
            <person name="Hibbett D."/>
            <person name="Henrissat B."/>
            <person name="Matheny P.B."/>
            <person name="Labbe J."/>
            <person name="Martin F.M."/>
        </authorList>
    </citation>
    <scope>NUCLEOTIDE SEQUENCE</scope>
    <source>
        <strain evidence="1">HHB10654</strain>
    </source>
</reference>
<dbReference type="EMBL" id="MU277279">
    <property type="protein sequence ID" value="KAI0055792.1"/>
    <property type="molecule type" value="Genomic_DNA"/>
</dbReference>
<sequence>MASSKRRRGGQRLSSKKRRARARALLGASLLEAEATLLEATRSNHATKRGSRRRHRGGRRQRRKHFRSQEGDGHDSLATSIEEMVIDPPSDSSAPIMRAPVKIRRPGRSEPAGDSRAHLEATLHSTEIASVPSTYMLPPASSNQSPVKIRRHGRGEGPGSGTRHADGASLGTITPLMYVQSPTVKIEADDAPFDGEVENTAIDCNALAAASAEASLTISDEEFNAWELQYPLGEEPDTVNPVSDAQQIQLRETVPDAQPIKLGGANVKTWRQDMLHRLSIVEEGLSEILGICQLMTEMFGVED</sequence>
<protein>
    <submittedName>
        <fullName evidence="1">Uncharacterized protein</fullName>
    </submittedName>
</protein>
<proteinExistence type="predicted"/>
<name>A0ACB8SHP3_9AGAM</name>
<organism evidence="1 2">
    <name type="scientific">Artomyces pyxidatus</name>
    <dbReference type="NCBI Taxonomy" id="48021"/>
    <lineage>
        <taxon>Eukaryota</taxon>
        <taxon>Fungi</taxon>
        <taxon>Dikarya</taxon>
        <taxon>Basidiomycota</taxon>
        <taxon>Agaricomycotina</taxon>
        <taxon>Agaricomycetes</taxon>
        <taxon>Russulales</taxon>
        <taxon>Auriscalpiaceae</taxon>
        <taxon>Artomyces</taxon>
    </lineage>
</organism>
<keyword evidence="2" id="KW-1185">Reference proteome</keyword>
<gene>
    <name evidence="1" type="ORF">BV25DRAFT_1921526</name>
</gene>
<reference evidence="1" key="1">
    <citation type="submission" date="2021-03" db="EMBL/GenBank/DDBJ databases">
        <authorList>
            <consortium name="DOE Joint Genome Institute"/>
            <person name="Ahrendt S."/>
            <person name="Looney B.P."/>
            <person name="Miyauchi S."/>
            <person name="Morin E."/>
            <person name="Drula E."/>
            <person name="Courty P.E."/>
            <person name="Chicoki N."/>
            <person name="Fauchery L."/>
            <person name="Kohler A."/>
            <person name="Kuo A."/>
            <person name="Labutti K."/>
            <person name="Pangilinan J."/>
            <person name="Lipzen A."/>
            <person name="Riley R."/>
            <person name="Andreopoulos W."/>
            <person name="He G."/>
            <person name="Johnson J."/>
            <person name="Barry K.W."/>
            <person name="Grigoriev I.V."/>
            <person name="Nagy L."/>
            <person name="Hibbett D."/>
            <person name="Henrissat B."/>
            <person name="Matheny P.B."/>
            <person name="Labbe J."/>
            <person name="Martin F."/>
        </authorList>
    </citation>
    <scope>NUCLEOTIDE SEQUENCE</scope>
    <source>
        <strain evidence="1">HHB10654</strain>
    </source>
</reference>
<dbReference type="Proteomes" id="UP000814140">
    <property type="component" value="Unassembled WGS sequence"/>
</dbReference>
<evidence type="ECO:0000313" key="2">
    <source>
        <dbReference type="Proteomes" id="UP000814140"/>
    </source>
</evidence>
<comment type="caution">
    <text evidence="1">The sequence shown here is derived from an EMBL/GenBank/DDBJ whole genome shotgun (WGS) entry which is preliminary data.</text>
</comment>
<evidence type="ECO:0000313" key="1">
    <source>
        <dbReference type="EMBL" id="KAI0055792.1"/>
    </source>
</evidence>